<gene>
    <name evidence="4" type="ORF">BC936DRAFT_137425</name>
</gene>
<dbReference type="PANTHER" id="PTHR21569:SF1">
    <property type="entry name" value="SMALL RIBOSOMAL SUBUNIT PROTEIN US9M"/>
    <property type="match status" value="1"/>
</dbReference>
<dbReference type="GO" id="GO:0003735">
    <property type="term" value="F:structural constituent of ribosome"/>
    <property type="evidence" value="ECO:0007669"/>
    <property type="project" value="InterPro"/>
</dbReference>
<dbReference type="InterPro" id="IPR020568">
    <property type="entry name" value="Ribosomal_Su5_D2-typ_SF"/>
</dbReference>
<dbReference type="Gene3D" id="3.30.230.10">
    <property type="match status" value="1"/>
</dbReference>
<keyword evidence="2" id="KW-0689">Ribosomal protein</keyword>
<sequence length="305" mass="34295">MAAIPRTPRAILSLVSTLPTPLRGTPARYLSYAAICPPSSFHAAKHALLPTRTTFVRTATTTTTFSSTSHENIAELLAPHDKPESPSYFTGNFRYNDLLIKLDTLRQQYIDALREQQREIPNTAPRGGEPPHTWKLKTKMSEILGIPLTTSQWRKITSHLNALASLPPPHSPEIEAELNRFMRFDSLQQAVVKVRELDDMGRAYGLGRRKESSARCWLVEGEGRVLVNGKEVSEYFSRLDDREEILWPFQVTETLGKFNAWCLADGGGTTGGFRMGSRRVLFVQGMTGDRYLVPRNHIVHIHSVT</sequence>
<dbReference type="GO" id="GO:0005763">
    <property type="term" value="C:mitochondrial small ribosomal subunit"/>
    <property type="evidence" value="ECO:0007669"/>
    <property type="project" value="TreeGrafter"/>
</dbReference>
<dbReference type="EMBL" id="RBNI01001139">
    <property type="protein sequence ID" value="RUP50846.1"/>
    <property type="molecule type" value="Genomic_DNA"/>
</dbReference>
<evidence type="ECO:0000313" key="5">
    <source>
        <dbReference type="Proteomes" id="UP000268093"/>
    </source>
</evidence>
<name>A0A433DJE7_9FUNG</name>
<dbReference type="GO" id="GO:0003723">
    <property type="term" value="F:RNA binding"/>
    <property type="evidence" value="ECO:0007669"/>
    <property type="project" value="TreeGrafter"/>
</dbReference>
<comment type="similarity">
    <text evidence="1">Belongs to the universal ribosomal protein uS9 family.</text>
</comment>
<comment type="caution">
    <text evidence="4">The sequence shown here is derived from an EMBL/GenBank/DDBJ whole genome shotgun (WGS) entry which is preliminary data.</text>
</comment>
<organism evidence="4 5">
    <name type="scientific">Jimgerdemannia flammicorona</name>
    <dbReference type="NCBI Taxonomy" id="994334"/>
    <lineage>
        <taxon>Eukaryota</taxon>
        <taxon>Fungi</taxon>
        <taxon>Fungi incertae sedis</taxon>
        <taxon>Mucoromycota</taxon>
        <taxon>Mucoromycotina</taxon>
        <taxon>Endogonomycetes</taxon>
        <taxon>Endogonales</taxon>
        <taxon>Endogonaceae</taxon>
        <taxon>Jimgerdemannia</taxon>
    </lineage>
</organism>
<evidence type="ECO:0000313" key="4">
    <source>
        <dbReference type="EMBL" id="RUP50846.1"/>
    </source>
</evidence>
<evidence type="ECO:0000256" key="2">
    <source>
        <dbReference type="ARBA" id="ARBA00022980"/>
    </source>
</evidence>
<dbReference type="Proteomes" id="UP000268093">
    <property type="component" value="Unassembled WGS sequence"/>
</dbReference>
<evidence type="ECO:0000256" key="1">
    <source>
        <dbReference type="ARBA" id="ARBA00005251"/>
    </source>
</evidence>
<dbReference type="InterPro" id="IPR000754">
    <property type="entry name" value="Ribosomal_uS9"/>
</dbReference>
<proteinExistence type="inferred from homology"/>
<dbReference type="OrthoDB" id="10254627at2759"/>
<dbReference type="GO" id="GO:0006412">
    <property type="term" value="P:translation"/>
    <property type="evidence" value="ECO:0007669"/>
    <property type="project" value="InterPro"/>
</dbReference>
<reference evidence="4 5" key="1">
    <citation type="journal article" date="2018" name="New Phytol.">
        <title>Phylogenomics of Endogonaceae and evolution of mycorrhizas within Mucoromycota.</title>
        <authorList>
            <person name="Chang Y."/>
            <person name="Desiro A."/>
            <person name="Na H."/>
            <person name="Sandor L."/>
            <person name="Lipzen A."/>
            <person name="Clum A."/>
            <person name="Barry K."/>
            <person name="Grigoriev I.V."/>
            <person name="Martin F.M."/>
            <person name="Stajich J.E."/>
            <person name="Smith M.E."/>
            <person name="Bonito G."/>
            <person name="Spatafora J.W."/>
        </authorList>
    </citation>
    <scope>NUCLEOTIDE SEQUENCE [LARGE SCALE GENOMIC DNA]</scope>
    <source>
        <strain evidence="4 5">GMNB39</strain>
    </source>
</reference>
<dbReference type="PANTHER" id="PTHR21569">
    <property type="entry name" value="RIBOSOMAL PROTEIN S9"/>
    <property type="match status" value="1"/>
</dbReference>
<dbReference type="Pfam" id="PF00380">
    <property type="entry name" value="Ribosomal_S9"/>
    <property type="match status" value="1"/>
</dbReference>
<protein>
    <submittedName>
        <fullName evidence="4">Uncharacterized protein</fullName>
    </submittedName>
</protein>
<evidence type="ECO:0000256" key="3">
    <source>
        <dbReference type="ARBA" id="ARBA00023274"/>
    </source>
</evidence>
<dbReference type="SUPFAM" id="SSF54211">
    <property type="entry name" value="Ribosomal protein S5 domain 2-like"/>
    <property type="match status" value="1"/>
</dbReference>
<keyword evidence="3" id="KW-0687">Ribonucleoprotein</keyword>
<dbReference type="InterPro" id="IPR014721">
    <property type="entry name" value="Ribsml_uS5_D2-typ_fold_subgr"/>
</dbReference>
<keyword evidence="5" id="KW-1185">Reference proteome</keyword>
<dbReference type="AlphaFoldDB" id="A0A433DJE7"/>
<accession>A0A433DJE7</accession>